<dbReference type="Gene3D" id="3.40.50.1820">
    <property type="entry name" value="alpha/beta hydrolase"/>
    <property type="match status" value="1"/>
</dbReference>
<keyword evidence="2" id="KW-0479">Metal-binding</keyword>
<evidence type="ECO:0000259" key="9">
    <source>
        <dbReference type="PROSITE" id="PS50089"/>
    </source>
</evidence>
<reference evidence="11 12" key="1">
    <citation type="submission" date="2013-09" db="EMBL/GenBank/DDBJ databases">
        <title>Corchorus capsularis genome sequencing.</title>
        <authorList>
            <person name="Alam M."/>
            <person name="Haque M.S."/>
            <person name="Islam M.S."/>
            <person name="Emdad E.M."/>
            <person name="Islam M.M."/>
            <person name="Ahmed B."/>
            <person name="Halim A."/>
            <person name="Hossen Q.M.M."/>
            <person name="Hossain M.Z."/>
            <person name="Ahmed R."/>
            <person name="Khan M.M."/>
            <person name="Islam R."/>
            <person name="Rashid M.M."/>
            <person name="Khan S.A."/>
            <person name="Rahman M.S."/>
            <person name="Alam M."/>
        </authorList>
    </citation>
    <scope>NUCLEOTIDE SEQUENCE [LARGE SCALE GENOMIC DNA]</scope>
    <source>
        <strain evidence="12">cv. CVL-1</strain>
        <tissue evidence="11">Whole seedling</tissue>
    </source>
</reference>
<keyword evidence="6" id="KW-0862">Zinc</keyword>
<dbReference type="PROSITE" id="PS50089">
    <property type="entry name" value="ZF_RING_2"/>
    <property type="match status" value="1"/>
</dbReference>
<dbReference type="Pfam" id="PF01485">
    <property type="entry name" value="IBR"/>
    <property type="match status" value="2"/>
</dbReference>
<dbReference type="GO" id="GO:0004523">
    <property type="term" value="F:RNA-DNA hybrid ribonuclease activity"/>
    <property type="evidence" value="ECO:0007669"/>
    <property type="project" value="InterPro"/>
</dbReference>
<organism evidence="11 12">
    <name type="scientific">Corchorus capsularis</name>
    <name type="common">Jute</name>
    <dbReference type="NCBI Taxonomy" id="210143"/>
    <lineage>
        <taxon>Eukaryota</taxon>
        <taxon>Viridiplantae</taxon>
        <taxon>Streptophyta</taxon>
        <taxon>Embryophyta</taxon>
        <taxon>Tracheophyta</taxon>
        <taxon>Spermatophyta</taxon>
        <taxon>Magnoliopsida</taxon>
        <taxon>eudicotyledons</taxon>
        <taxon>Gunneridae</taxon>
        <taxon>Pentapetalae</taxon>
        <taxon>rosids</taxon>
        <taxon>malvids</taxon>
        <taxon>Malvales</taxon>
        <taxon>Malvaceae</taxon>
        <taxon>Grewioideae</taxon>
        <taxon>Apeibeae</taxon>
        <taxon>Corchorus</taxon>
    </lineage>
</organism>
<sequence>MENPNSAEAIATLTDGDDSQELKSVIGFQRQQLMEAKTLYSDFDLAFQLQMQEAASASLSLHPPSTSQDAAVLPPPEIGFDFSTVMLEDLDRFVVERSDMEKAEEEMRRLRGDLNRSIHDQHFASYILNVPEEEWRKYGDNYERPYTGNVATGVVSTESFRIYVKGLVSEERVWDTKVRVGGVGVAICDFRDNLVLEVRKKLEGAEFMSHEMAGLEAVVHGLNAALSLDLKRVTVLVDDFLVHQYVTGILEAGQSKMGAIVNEVVRLRKKFSFFNASLLMTRNEMKFAFKLARDAIVSQISWPAESSNGRGLKETCVICFEEIDAAKMFSVAGCFHRYCFSCMKKHAEVKLLNGMVIHCPHEGCDSEVTIDSCEQFLDPKLVEIMSNRRKEASVAASEKVYCAFPRCSALMSRNEVLEYTKTSFLGAEQCGARKCVKCYRFFCIYCKVPWHYDMTCYDYKNSNSNPAKEDAMLQSLANKKLWRQCIKCKNMVELAWGCYHITCRCGYEFCYTCGAEWRNKKATCSCAIWDERNIIHNQPRRRYCILFGPLGQYLIELNCMHEKQPFCKISSLNFKTTPFTLLPFVYSVFPSKGMEGGDQEDEHLYRTAYAGVGPAKAPSFKDVAREFMKGLLEMSVEFGRGCRDVVRQSLVTEDSFLVKNFGKDSYIGRKIKVPYDNTLRKFKFFNEYLVPEDKDPLHAWSVILFVFFLALAVLSVSIEHDTAIPVAKKVYIHPPSADRIMLPDGRYMAYREQGVSGDRARFTMITPHSFLSSRLAGIPGLKASLLEEFGVRLLTYDLPGFGESDPHPKRNLESSASDMLFLADALGVGDKFWVVGYSSGSLHAWAALKYIPDRLAGAAMFAPMVSPYDSLMNRVEKYGIWEKWTRKRKFMYFLARRFPRSLSFFYRRSFLSGKHGQIDQWLALTLGRRDRALIEDPVYEEFWQRDVEESIRQGNAKPFVEEAVLQVSNWGFSLADLKLQKKQKGNGILSMIKCLLSGYEEEYTGFLGPIHIWQGMDDRVVPPSMTDFVHRVLPGAAVHKLPYEGHFTYLYFCDECHRQIFTTLFGTPQGPLNNTVEVEQTSFDDIEAQEEVTQGDFMTG</sequence>
<evidence type="ECO:0000256" key="7">
    <source>
        <dbReference type="PROSITE-ProRule" id="PRU00175"/>
    </source>
</evidence>
<dbReference type="CDD" id="cd22584">
    <property type="entry name" value="Rcat_RBR_unk"/>
    <property type="match status" value="1"/>
</dbReference>
<dbReference type="CDD" id="cd22582">
    <property type="entry name" value="BRcat_RBR_unk"/>
    <property type="match status" value="1"/>
</dbReference>
<keyword evidence="3" id="KW-0677">Repeat</keyword>
<dbReference type="PROSITE" id="PS51873">
    <property type="entry name" value="TRIAD"/>
    <property type="match status" value="1"/>
</dbReference>
<feature type="coiled-coil region" evidence="8">
    <location>
        <begin position="93"/>
        <end position="120"/>
    </location>
</feature>
<dbReference type="Gene3D" id="3.30.40.10">
    <property type="entry name" value="Zinc/RING finger domain, C3HC4 (zinc finger)"/>
    <property type="match status" value="1"/>
</dbReference>
<evidence type="ECO:0000256" key="5">
    <source>
        <dbReference type="ARBA" id="ARBA00022786"/>
    </source>
</evidence>
<evidence type="ECO:0000256" key="2">
    <source>
        <dbReference type="ARBA" id="ARBA00022723"/>
    </source>
</evidence>
<dbReference type="PANTHER" id="PTHR45763">
    <property type="entry name" value="HYDROLASE, ALPHA/BETA FOLD FAMILY PROTEIN, EXPRESSED-RELATED"/>
    <property type="match status" value="1"/>
</dbReference>
<keyword evidence="8" id="KW-0175">Coiled coil</keyword>
<accession>A0A1R3HLM6</accession>
<dbReference type="FunFam" id="1.20.120.1750:FF:000019">
    <property type="entry name" value="RBR-type E3 ubiquitin transferase"/>
    <property type="match status" value="1"/>
</dbReference>
<dbReference type="GO" id="GO:0003676">
    <property type="term" value="F:nucleic acid binding"/>
    <property type="evidence" value="ECO:0007669"/>
    <property type="project" value="InterPro"/>
</dbReference>
<dbReference type="Proteomes" id="UP000188268">
    <property type="component" value="Unassembled WGS sequence"/>
</dbReference>
<dbReference type="FunFam" id="3.30.40.10:FF:000230">
    <property type="entry name" value="RBR-type E3 ubiquitin transferase"/>
    <property type="match status" value="1"/>
</dbReference>
<gene>
    <name evidence="11" type="ORF">CCACVL1_18367</name>
</gene>
<dbReference type="OrthoDB" id="9977870at2759"/>
<dbReference type="SUPFAM" id="SSF57850">
    <property type="entry name" value="RING/U-box"/>
    <property type="match status" value="2"/>
</dbReference>
<keyword evidence="12" id="KW-1185">Reference proteome</keyword>
<keyword evidence="4 7" id="KW-0863">Zinc-finger</keyword>
<dbReference type="Gene3D" id="3.30.420.10">
    <property type="entry name" value="Ribonuclease H-like superfamily/Ribonuclease H"/>
    <property type="match status" value="1"/>
</dbReference>
<dbReference type="EMBL" id="AWWV01011686">
    <property type="protein sequence ID" value="OMO71208.1"/>
    <property type="molecule type" value="Genomic_DNA"/>
</dbReference>
<evidence type="ECO:0000259" key="10">
    <source>
        <dbReference type="PROSITE" id="PS51873"/>
    </source>
</evidence>
<dbReference type="PANTHER" id="PTHR45763:SF36">
    <property type="entry name" value="AB HYDROLASE-1 DOMAIN-CONTAINING PROTEIN"/>
    <property type="match status" value="1"/>
</dbReference>
<dbReference type="AlphaFoldDB" id="A0A1R3HLM6"/>
<dbReference type="Gramene" id="OMO71208">
    <property type="protein sequence ID" value="OMO71208"/>
    <property type="gene ID" value="CCACVL1_18367"/>
</dbReference>
<dbReference type="STRING" id="210143.A0A1R3HLM6"/>
<dbReference type="InterPro" id="IPR002867">
    <property type="entry name" value="IBR_dom"/>
</dbReference>
<evidence type="ECO:0000313" key="12">
    <source>
        <dbReference type="Proteomes" id="UP000188268"/>
    </source>
</evidence>
<dbReference type="SUPFAM" id="SSF53474">
    <property type="entry name" value="alpha/beta-Hydrolases"/>
    <property type="match status" value="1"/>
</dbReference>
<dbReference type="Pfam" id="PF00561">
    <property type="entry name" value="Abhydrolase_1"/>
    <property type="match status" value="1"/>
</dbReference>
<evidence type="ECO:0000256" key="6">
    <source>
        <dbReference type="ARBA" id="ARBA00022833"/>
    </source>
</evidence>
<keyword evidence="5" id="KW-0833">Ubl conjugation pathway</keyword>
<dbReference type="GO" id="GO:0016740">
    <property type="term" value="F:transferase activity"/>
    <property type="evidence" value="ECO:0007669"/>
    <property type="project" value="UniProtKB-KW"/>
</dbReference>
<dbReference type="PROSITE" id="PS00518">
    <property type="entry name" value="ZF_RING_1"/>
    <property type="match status" value="1"/>
</dbReference>
<protein>
    <submittedName>
        <fullName evidence="11">Zinc finger, C6HC-type</fullName>
    </submittedName>
</protein>
<evidence type="ECO:0000256" key="8">
    <source>
        <dbReference type="SAM" id="Coils"/>
    </source>
</evidence>
<dbReference type="InterPro" id="IPR036397">
    <property type="entry name" value="RNaseH_sf"/>
</dbReference>
<dbReference type="Gene3D" id="1.20.120.1750">
    <property type="match status" value="1"/>
</dbReference>
<dbReference type="InterPro" id="IPR013083">
    <property type="entry name" value="Znf_RING/FYVE/PHD"/>
</dbReference>
<name>A0A1R3HLM6_COCAP</name>
<proteinExistence type="predicted"/>
<feature type="domain" description="RING-type" evidence="10">
    <location>
        <begin position="312"/>
        <end position="530"/>
    </location>
</feature>
<comment type="caution">
    <text evidence="11">The sequence shown here is derived from an EMBL/GenBank/DDBJ whole genome shotgun (WGS) entry which is preliminary data.</text>
</comment>
<dbReference type="InterPro" id="IPR000073">
    <property type="entry name" value="AB_hydrolase_1"/>
</dbReference>
<dbReference type="InterPro" id="IPR002156">
    <property type="entry name" value="RNaseH_domain"/>
</dbReference>
<feature type="domain" description="RING-type" evidence="9">
    <location>
        <begin position="316"/>
        <end position="360"/>
    </location>
</feature>
<keyword evidence="1" id="KW-0808">Transferase</keyword>
<evidence type="ECO:0000256" key="4">
    <source>
        <dbReference type="ARBA" id="ARBA00022771"/>
    </source>
</evidence>
<evidence type="ECO:0000313" key="11">
    <source>
        <dbReference type="EMBL" id="OMO71208.1"/>
    </source>
</evidence>
<dbReference type="InterPro" id="IPR044066">
    <property type="entry name" value="TRIAD_supradom"/>
</dbReference>
<evidence type="ECO:0000256" key="1">
    <source>
        <dbReference type="ARBA" id="ARBA00022679"/>
    </source>
</evidence>
<dbReference type="SMART" id="SM00647">
    <property type="entry name" value="IBR"/>
    <property type="match status" value="2"/>
</dbReference>
<dbReference type="InterPro" id="IPR001841">
    <property type="entry name" value="Znf_RING"/>
</dbReference>
<dbReference type="FunFam" id="3.30.420.10:FF:000076">
    <property type="entry name" value="RBR-type E3 ubiquitin transferase"/>
    <property type="match status" value="1"/>
</dbReference>
<dbReference type="Pfam" id="PF13456">
    <property type="entry name" value="RVT_3"/>
    <property type="match status" value="1"/>
</dbReference>
<dbReference type="GO" id="GO:0008270">
    <property type="term" value="F:zinc ion binding"/>
    <property type="evidence" value="ECO:0007669"/>
    <property type="project" value="UniProtKB-KW"/>
</dbReference>
<evidence type="ECO:0000256" key="3">
    <source>
        <dbReference type="ARBA" id="ARBA00022737"/>
    </source>
</evidence>
<dbReference type="InterPro" id="IPR029058">
    <property type="entry name" value="AB_hydrolase_fold"/>
</dbReference>
<dbReference type="InterPro" id="IPR017907">
    <property type="entry name" value="Znf_RING_CS"/>
</dbReference>